<dbReference type="AlphaFoldDB" id="A0A174F0Z1"/>
<dbReference type="PANTHER" id="PTHR42812">
    <property type="entry name" value="BETA-XYLOSIDASE"/>
    <property type="match status" value="1"/>
</dbReference>
<dbReference type="InterPro" id="IPR023296">
    <property type="entry name" value="Glyco_hydro_beta-prop_sf"/>
</dbReference>
<dbReference type="GO" id="GO:0004553">
    <property type="term" value="F:hydrolase activity, hydrolyzing O-glycosyl compounds"/>
    <property type="evidence" value="ECO:0007669"/>
    <property type="project" value="InterPro"/>
</dbReference>
<dbReference type="RefSeq" id="WP_055279012.1">
    <property type="nucleotide sequence ID" value="NZ_CABIXA010000009.1"/>
</dbReference>
<reference evidence="5 6" key="1">
    <citation type="submission" date="2015-09" db="EMBL/GenBank/DDBJ databases">
        <authorList>
            <consortium name="Pathogen Informatics"/>
        </authorList>
    </citation>
    <scope>NUCLEOTIDE SEQUENCE [LARGE SCALE GENOMIC DNA]</scope>
    <source>
        <strain evidence="5 6">2789STDY5608840</strain>
    </source>
</reference>
<dbReference type="EMBL" id="CYZH01000009">
    <property type="protein sequence ID" value="CUO41865.1"/>
    <property type="molecule type" value="Genomic_DNA"/>
</dbReference>
<keyword evidence="3 4" id="KW-0326">Glycosidase</keyword>
<dbReference type="InterPro" id="IPR051795">
    <property type="entry name" value="Glycosyl_Hydrlase_43"/>
</dbReference>
<evidence type="ECO:0000256" key="1">
    <source>
        <dbReference type="ARBA" id="ARBA00009865"/>
    </source>
</evidence>
<dbReference type="InterPro" id="IPR006710">
    <property type="entry name" value="Glyco_hydro_43"/>
</dbReference>
<gene>
    <name evidence="5" type="ORF">ERS852397_01982</name>
</gene>
<dbReference type="STRING" id="338188.ERS852397_01982"/>
<dbReference type="Proteomes" id="UP000095517">
    <property type="component" value="Unassembled WGS sequence"/>
</dbReference>
<comment type="similarity">
    <text evidence="1 4">Belongs to the glycosyl hydrolase 43 family.</text>
</comment>
<keyword evidence="2 4" id="KW-0378">Hydrolase</keyword>
<accession>A0A174F0Z1</accession>
<protein>
    <submittedName>
        <fullName evidence="5">Beta-xylosidase</fullName>
    </submittedName>
</protein>
<proteinExistence type="inferred from homology"/>
<evidence type="ECO:0000256" key="2">
    <source>
        <dbReference type="ARBA" id="ARBA00022801"/>
    </source>
</evidence>
<dbReference type="Pfam" id="PF04616">
    <property type="entry name" value="Glyco_hydro_43"/>
    <property type="match status" value="1"/>
</dbReference>
<evidence type="ECO:0000313" key="5">
    <source>
        <dbReference type="EMBL" id="CUO41865.1"/>
    </source>
</evidence>
<evidence type="ECO:0000256" key="4">
    <source>
        <dbReference type="RuleBase" id="RU361187"/>
    </source>
</evidence>
<dbReference type="PANTHER" id="PTHR42812:SF14">
    <property type="entry name" value="SECRETED PROTEIN"/>
    <property type="match status" value="1"/>
</dbReference>
<organism evidence="5 6">
    <name type="scientific">Bacteroides finegoldii</name>
    <dbReference type="NCBI Taxonomy" id="338188"/>
    <lineage>
        <taxon>Bacteria</taxon>
        <taxon>Pseudomonadati</taxon>
        <taxon>Bacteroidota</taxon>
        <taxon>Bacteroidia</taxon>
        <taxon>Bacteroidales</taxon>
        <taxon>Bacteroidaceae</taxon>
        <taxon>Bacteroides</taxon>
    </lineage>
</organism>
<evidence type="ECO:0000256" key="3">
    <source>
        <dbReference type="ARBA" id="ARBA00023295"/>
    </source>
</evidence>
<dbReference type="Gene3D" id="2.115.10.20">
    <property type="entry name" value="Glycosyl hydrolase domain, family 43"/>
    <property type="match status" value="1"/>
</dbReference>
<dbReference type="GO" id="GO:0005975">
    <property type="term" value="P:carbohydrate metabolic process"/>
    <property type="evidence" value="ECO:0007669"/>
    <property type="project" value="InterPro"/>
</dbReference>
<dbReference type="SUPFAM" id="SSF75005">
    <property type="entry name" value="Arabinanase/levansucrase/invertase"/>
    <property type="match status" value="1"/>
</dbReference>
<name>A0A174F0Z1_9BACE</name>
<sequence length="395" mass="45435">MKSAPQRPIFVSVNIKQKYMKLILRLGLILFTGFISISTASAQLYGTADTNAPELRVPTSVKPAFDYWMRDTWATLGPDGYYYITGTTSTPDRYFPGQRHCWDWNDGLYLWRSKDMKSWEARGQIWSMEKDGTWQKKPKVYKAGEKYQKKSINGDPMDNRFHAVWAPEMHYIKSAKNWFIVACMNESAGGRGSFILRSKTGKPEGPYENIEGNKDKAIFPNIDGSLFEDTDGTVYFVGHNHYIARMKPDMSGFAEELKTLKEKNFNPEPYVEGAFIFKYDNKYHLVQAIWSHRTSEGDTYIEKKGVTSPKTRYSYDCIISTADNVYGPYSERYNAITGGGHNNLFQDKDGNWWATMFFNPRGAQAAEYKVTCRPGLIPMIYENGKFKPNFNYNTK</sequence>
<dbReference type="CDD" id="cd08986">
    <property type="entry name" value="GH43-like"/>
    <property type="match status" value="1"/>
</dbReference>
<evidence type="ECO:0000313" key="6">
    <source>
        <dbReference type="Proteomes" id="UP000095517"/>
    </source>
</evidence>